<protein>
    <submittedName>
        <fullName evidence="2">Uncharacterized protein</fullName>
    </submittedName>
</protein>
<sequence>MDNKQMSHEPMEVLEEYMEVSRENEHNALMTPFKEYEERKREWKEEKTIFEMRLKAESQKFKDMEDSFNRAIQTVEQMNKVNVDQLTNENQLLKHLLSNLHKYATTLPELDDSVFEQPSTLKPDSPESNLYQQTQDIYNKLKEIREKERHIHELENENQILKKLLRDLHMCATLNTEINSSPFEPSDTVKSNHELESAGKQLFKLLSIILGDKGHHKMVTTGCEKRTKAASQSVLKHPDSHNENFQFALSELEQMKQKSR</sequence>
<reference evidence="2" key="1">
    <citation type="journal article" date="2021" name="Genome Biol. Evol.">
        <title>A High-Quality Reference Genome for a Parasitic Bivalve with Doubly Uniparental Inheritance (Bivalvia: Unionida).</title>
        <authorList>
            <person name="Smith C.H."/>
        </authorList>
    </citation>
    <scope>NUCLEOTIDE SEQUENCE</scope>
    <source>
        <strain evidence="2">CHS0354</strain>
    </source>
</reference>
<dbReference type="Proteomes" id="UP001195483">
    <property type="component" value="Unassembled WGS sequence"/>
</dbReference>
<evidence type="ECO:0000256" key="1">
    <source>
        <dbReference type="SAM" id="Coils"/>
    </source>
</evidence>
<keyword evidence="3" id="KW-1185">Reference proteome</keyword>
<accession>A0AAE0VLR5</accession>
<evidence type="ECO:0000313" key="3">
    <source>
        <dbReference type="Proteomes" id="UP001195483"/>
    </source>
</evidence>
<reference evidence="2" key="3">
    <citation type="submission" date="2023-05" db="EMBL/GenBank/DDBJ databases">
        <authorList>
            <person name="Smith C.H."/>
        </authorList>
    </citation>
    <scope>NUCLEOTIDE SEQUENCE</scope>
    <source>
        <strain evidence="2">CHS0354</strain>
        <tissue evidence="2">Mantle</tissue>
    </source>
</reference>
<keyword evidence="1" id="KW-0175">Coiled coil</keyword>
<comment type="caution">
    <text evidence="2">The sequence shown here is derived from an EMBL/GenBank/DDBJ whole genome shotgun (WGS) entry which is preliminary data.</text>
</comment>
<feature type="coiled-coil region" evidence="1">
    <location>
        <begin position="137"/>
        <end position="167"/>
    </location>
</feature>
<organism evidence="2 3">
    <name type="scientific">Potamilus streckersoni</name>
    <dbReference type="NCBI Taxonomy" id="2493646"/>
    <lineage>
        <taxon>Eukaryota</taxon>
        <taxon>Metazoa</taxon>
        <taxon>Spiralia</taxon>
        <taxon>Lophotrochozoa</taxon>
        <taxon>Mollusca</taxon>
        <taxon>Bivalvia</taxon>
        <taxon>Autobranchia</taxon>
        <taxon>Heteroconchia</taxon>
        <taxon>Palaeoheterodonta</taxon>
        <taxon>Unionida</taxon>
        <taxon>Unionoidea</taxon>
        <taxon>Unionidae</taxon>
        <taxon>Ambleminae</taxon>
        <taxon>Lampsilini</taxon>
        <taxon>Potamilus</taxon>
    </lineage>
</organism>
<feature type="non-terminal residue" evidence="2">
    <location>
        <position position="260"/>
    </location>
</feature>
<dbReference type="EMBL" id="JAEAOA010000619">
    <property type="protein sequence ID" value="KAK3582928.1"/>
    <property type="molecule type" value="Genomic_DNA"/>
</dbReference>
<gene>
    <name evidence="2" type="ORF">CHS0354_009734</name>
</gene>
<name>A0AAE0VLR5_9BIVA</name>
<proteinExistence type="predicted"/>
<dbReference type="AlphaFoldDB" id="A0AAE0VLR5"/>
<evidence type="ECO:0000313" key="2">
    <source>
        <dbReference type="EMBL" id="KAK3582928.1"/>
    </source>
</evidence>
<reference evidence="2" key="2">
    <citation type="journal article" date="2021" name="Genome Biol. Evol.">
        <title>Developing a high-quality reference genome for a parasitic bivalve with doubly uniparental inheritance (Bivalvia: Unionida).</title>
        <authorList>
            <person name="Smith C.H."/>
        </authorList>
    </citation>
    <scope>NUCLEOTIDE SEQUENCE</scope>
    <source>
        <strain evidence="2">CHS0354</strain>
        <tissue evidence="2">Mantle</tissue>
    </source>
</reference>